<dbReference type="Pfam" id="PF24705">
    <property type="entry name" value="DUF7668"/>
    <property type="match status" value="1"/>
</dbReference>
<dbReference type="RefSeq" id="WP_155112504.1">
    <property type="nucleotide sequence ID" value="NZ_WMIB01000010.1"/>
</dbReference>
<reference evidence="2 3" key="1">
    <citation type="journal article" date="2017" name="Int. J. Syst. Evol. Microbiol.">
        <title>Bacillus mangrovi sp. nov., isolated from a sediment sample from a mangrove forest.</title>
        <authorList>
            <person name="Gupta V."/>
            <person name="Singh P.K."/>
            <person name="Korpole S."/>
            <person name="Tanuku N.R.S."/>
            <person name="Pinnaka A.K."/>
        </authorList>
    </citation>
    <scope>NUCLEOTIDE SEQUENCE [LARGE SCALE GENOMIC DNA]</scope>
    <source>
        <strain evidence="2 3">KCTC 33872</strain>
    </source>
</reference>
<sequence>MDIQNKIRTLLRETVIDFVQGNFNKIETKLQNGLSISDIKEELSYWGSLTAPPDEAYENVHFYKYNDGSGYALEFELWIDNERSDLTLSCEAIIAKNDNIRAFAVENLHVL</sequence>
<accession>A0A7X2S5N4</accession>
<comment type="caution">
    <text evidence="2">The sequence shown here is derived from an EMBL/GenBank/DDBJ whole genome shotgun (WGS) entry which is preliminary data.</text>
</comment>
<evidence type="ECO:0000313" key="3">
    <source>
        <dbReference type="Proteomes" id="UP000434639"/>
    </source>
</evidence>
<protein>
    <recommendedName>
        <fullName evidence="1">DUF7668 domain-containing protein</fullName>
    </recommendedName>
</protein>
<organism evidence="2 3">
    <name type="scientific">Metabacillus mangrovi</name>
    <dbReference type="NCBI Taxonomy" id="1491830"/>
    <lineage>
        <taxon>Bacteria</taxon>
        <taxon>Bacillati</taxon>
        <taxon>Bacillota</taxon>
        <taxon>Bacilli</taxon>
        <taxon>Bacillales</taxon>
        <taxon>Bacillaceae</taxon>
        <taxon>Metabacillus</taxon>
    </lineage>
</organism>
<dbReference type="AlphaFoldDB" id="A0A7X2S5N4"/>
<dbReference type="Proteomes" id="UP000434639">
    <property type="component" value="Unassembled WGS sequence"/>
</dbReference>
<keyword evidence="3" id="KW-1185">Reference proteome</keyword>
<dbReference type="InterPro" id="IPR056085">
    <property type="entry name" value="DUF7668"/>
</dbReference>
<dbReference type="EMBL" id="WMIB01000010">
    <property type="protein sequence ID" value="MTH53975.1"/>
    <property type="molecule type" value="Genomic_DNA"/>
</dbReference>
<evidence type="ECO:0000259" key="1">
    <source>
        <dbReference type="Pfam" id="PF24705"/>
    </source>
</evidence>
<name>A0A7X2S5N4_9BACI</name>
<gene>
    <name evidence="2" type="ORF">GKZ89_11210</name>
</gene>
<feature type="domain" description="DUF7668" evidence="1">
    <location>
        <begin position="15"/>
        <end position="111"/>
    </location>
</feature>
<evidence type="ECO:0000313" key="2">
    <source>
        <dbReference type="EMBL" id="MTH53975.1"/>
    </source>
</evidence>
<dbReference type="OrthoDB" id="965084at2"/>
<proteinExistence type="predicted"/>